<dbReference type="AlphaFoldDB" id="A0A923K0R1"/>
<name>A0A923K0R1_9PSED</name>
<dbReference type="Gene3D" id="3.30.70.2150">
    <property type="match status" value="1"/>
</dbReference>
<evidence type="ECO:0000313" key="1">
    <source>
        <dbReference type="EMBL" id="MBC3445823.1"/>
    </source>
</evidence>
<comment type="caution">
    <text evidence="1">The sequence shown here is derived from an EMBL/GenBank/DDBJ whole genome shotgun (WGS) entry which is preliminary data.</text>
</comment>
<organism evidence="1">
    <name type="scientific">Pseudomonas peradeniyensis</name>
    <dbReference type="NCBI Taxonomy" id="2745488"/>
    <lineage>
        <taxon>Bacteria</taxon>
        <taxon>Pseudomonadati</taxon>
        <taxon>Pseudomonadota</taxon>
        <taxon>Gammaproteobacteria</taxon>
        <taxon>Pseudomonadales</taxon>
        <taxon>Pseudomonadaceae</taxon>
        <taxon>Pseudomonas</taxon>
    </lineage>
</organism>
<protein>
    <submittedName>
        <fullName evidence="1">Uncharacterized protein</fullName>
    </submittedName>
</protein>
<reference evidence="1" key="2">
    <citation type="submission" date="2020-07" db="EMBL/GenBank/DDBJ databases">
        <authorList>
            <person name="Lood C."/>
            <person name="Girard L."/>
        </authorList>
    </citation>
    <scope>NUCLEOTIDE SEQUENCE</scope>
    <source>
        <strain evidence="1">BW13M1</strain>
    </source>
</reference>
<gene>
    <name evidence="1" type="ORF">HU751_08560</name>
</gene>
<dbReference type="RefSeq" id="WP_186732800.1">
    <property type="nucleotide sequence ID" value="NZ_JABWRJ020000001.1"/>
</dbReference>
<proteinExistence type="predicted"/>
<reference evidence="1" key="1">
    <citation type="journal article" date="2020" name="Microorganisms">
        <title>Reliable Identification of Environmental Pseudomonas Isolates Using the rpoD Gene.</title>
        <authorList>
            <consortium name="The Broad Institute Genome Sequencing Platform"/>
            <person name="Girard L."/>
            <person name="Lood C."/>
            <person name="Rokni-Zadeh H."/>
            <person name="van Noort V."/>
            <person name="Lavigne R."/>
            <person name="De Mot R."/>
        </authorList>
    </citation>
    <scope>NUCLEOTIDE SEQUENCE</scope>
    <source>
        <strain evidence="1">BW13M1</strain>
    </source>
</reference>
<accession>A0A923K0R1</accession>
<sequence length="1022" mass="112861">MEYSRSLIEKCLAFSPDARRVVVRPFNSFSVGDHLAEITDSFIKLNSSHKFNYADIEQISPLDEVAKEIGRAEAELNSEGNKTLTAAEWLGLSVTDGPVLIQLNTYTEPDGYLFLGYVQVVAQINAAPELILVCDEKTRTTAKASELAYVKHAAAKDKKRIPGHLIESVYRINLAAQYVFSESATAPVTPVESAKQPVGFVTQKLGVGECEWTSPCFLLSDRDLTGSESVRVWAVDKVNGRVLKTVTLAAYLQSRSQFEWPKALVKAVRDDRSLIDGSTLLQAGYVDNFPGYFDKGESFSTQAFNDGQNPYRLTRLWVFSSRARLFTNAPFIGNAVIANDLSSIDLANTERVCVEVRDKNSKHLHESLIVSFSPSSSAQARAEALCMAVGRHSKMLWAGAMAEDGVTIAPNSQHNALWVPYQSELSVTVETVQWVSYGDLKITRALAAEELLHIHVHDDVTGAPLAGSPLLFTACAADLRQDRWPVALAQALGKSPLGDHLRLDMDATATDCPSVAHWKRAGIALRIWMSQPLQDGDAWVPMVANTENPAVACNLSECFESKKVIVSSRETDFHRLDNFNCDDWNLSVGDTESFGKKDYGSIMDAESRELYGRYEIELQDKNTAHACYRWIVVVPPLKIDASTQEEWSLEELDKAKKEAKEVQASNLKSALLAAMEADGVRWFAIGSAQSCEKADGGETGHEAIWLPSSMGMRAVFKGLDTAEVANNRPAIGQAAVRARVLITSTACIANALYGMKPFTPAAFQKCLAEALALKKPGQDVALDLAEVVAEQNLAVRAEILGNANKALLEQLLTFLMGENVSVNRTPAANKHDEYSCHSQLRSERKVGIEPVMARVDEILSSEPLVACVSEKDFKINRYRMTESRDASFGGIERVRVFWPVIEFSPQAKQQVTDSWKAVPLWLDHTAWDSNSLSLSELKSQLPDAPEKHSAREIDIPLSTKEVLRLRVDVTRGEEEGAEFKSVRLRDCIVEMNLVGTHYLNGAYTTPEGPWCYPFVTDLHKFS</sequence>
<dbReference type="EMBL" id="JABWRJ010000008">
    <property type="protein sequence ID" value="MBC3445823.1"/>
    <property type="molecule type" value="Genomic_DNA"/>
</dbReference>